<evidence type="ECO:0000313" key="1">
    <source>
        <dbReference type="EMBL" id="RCN42152.1"/>
    </source>
</evidence>
<dbReference type="EMBL" id="JOJR01000208">
    <property type="protein sequence ID" value="RCN42152.1"/>
    <property type="molecule type" value="Genomic_DNA"/>
</dbReference>
<reference evidence="1 2" key="1">
    <citation type="submission" date="2014-10" db="EMBL/GenBank/DDBJ databases">
        <title>Draft genome of the hookworm Ancylostoma caninum.</title>
        <authorList>
            <person name="Mitreva M."/>
        </authorList>
    </citation>
    <scope>NUCLEOTIDE SEQUENCE [LARGE SCALE GENOMIC DNA]</scope>
    <source>
        <strain evidence="1 2">Baltimore</strain>
    </source>
</reference>
<evidence type="ECO:0000313" key="2">
    <source>
        <dbReference type="Proteomes" id="UP000252519"/>
    </source>
</evidence>
<accession>A0A368GCR7</accession>
<sequence>MPNRSTLELSVCCIRKELVRQLGFCSMPLFNGELEGIRLVVTNLLPDM</sequence>
<keyword evidence="2" id="KW-1185">Reference proteome</keyword>
<gene>
    <name evidence="1" type="ORF">ANCCAN_11894</name>
</gene>
<name>A0A368GCR7_ANCCA</name>
<protein>
    <submittedName>
        <fullName evidence="1">Uncharacterized protein</fullName>
    </submittedName>
</protein>
<organism evidence="1 2">
    <name type="scientific">Ancylostoma caninum</name>
    <name type="common">Dog hookworm</name>
    <dbReference type="NCBI Taxonomy" id="29170"/>
    <lineage>
        <taxon>Eukaryota</taxon>
        <taxon>Metazoa</taxon>
        <taxon>Ecdysozoa</taxon>
        <taxon>Nematoda</taxon>
        <taxon>Chromadorea</taxon>
        <taxon>Rhabditida</taxon>
        <taxon>Rhabditina</taxon>
        <taxon>Rhabditomorpha</taxon>
        <taxon>Strongyloidea</taxon>
        <taxon>Ancylostomatidae</taxon>
        <taxon>Ancylostomatinae</taxon>
        <taxon>Ancylostoma</taxon>
    </lineage>
</organism>
<dbReference type="Proteomes" id="UP000252519">
    <property type="component" value="Unassembled WGS sequence"/>
</dbReference>
<proteinExistence type="predicted"/>
<feature type="non-terminal residue" evidence="1">
    <location>
        <position position="48"/>
    </location>
</feature>
<comment type="caution">
    <text evidence="1">The sequence shown here is derived from an EMBL/GenBank/DDBJ whole genome shotgun (WGS) entry which is preliminary data.</text>
</comment>
<dbReference type="AlphaFoldDB" id="A0A368GCR7"/>